<keyword evidence="1" id="KW-0812">Transmembrane</keyword>
<name>A0A8D8ZJD9_9HEMI</name>
<organism evidence="2">
    <name type="scientific">Cacopsylla melanoneura</name>
    <dbReference type="NCBI Taxonomy" id="428564"/>
    <lineage>
        <taxon>Eukaryota</taxon>
        <taxon>Metazoa</taxon>
        <taxon>Ecdysozoa</taxon>
        <taxon>Arthropoda</taxon>
        <taxon>Hexapoda</taxon>
        <taxon>Insecta</taxon>
        <taxon>Pterygota</taxon>
        <taxon>Neoptera</taxon>
        <taxon>Paraneoptera</taxon>
        <taxon>Hemiptera</taxon>
        <taxon>Sternorrhyncha</taxon>
        <taxon>Psylloidea</taxon>
        <taxon>Psyllidae</taxon>
        <taxon>Psyllinae</taxon>
        <taxon>Cacopsylla</taxon>
    </lineage>
</organism>
<reference evidence="2" key="1">
    <citation type="submission" date="2021-05" db="EMBL/GenBank/DDBJ databases">
        <authorList>
            <person name="Alioto T."/>
            <person name="Alioto T."/>
            <person name="Gomez Garrido J."/>
        </authorList>
    </citation>
    <scope>NUCLEOTIDE SEQUENCE</scope>
</reference>
<sequence>MKSSPIIGYIVYSFIIPSTNLFISLFYRNFIIIFVVFFDIWFFVVWFYLLTFIIGIYIIIGLFLGFNLFIEFNLTYTLSSSPNLGWVVLRWRYYYSFCLVLCQFSDEVVLEFFYYSFYKIFFCVSMFLIFSFGFLIVGVVSSVRRFVF</sequence>
<keyword evidence="1" id="KW-0472">Membrane</keyword>
<evidence type="ECO:0000256" key="1">
    <source>
        <dbReference type="SAM" id="Phobius"/>
    </source>
</evidence>
<feature type="transmembrane region" description="Helical" evidence="1">
    <location>
        <begin position="6"/>
        <end position="23"/>
    </location>
</feature>
<proteinExistence type="predicted"/>
<keyword evidence="1" id="KW-1133">Transmembrane helix</keyword>
<accession>A0A8D8ZJD9</accession>
<dbReference type="AlphaFoldDB" id="A0A8D8ZJD9"/>
<evidence type="ECO:0000313" key="2">
    <source>
        <dbReference type="EMBL" id="CAG6747970.1"/>
    </source>
</evidence>
<protein>
    <submittedName>
        <fullName evidence="2">Uncharacterized protein</fullName>
    </submittedName>
</protein>
<feature type="transmembrane region" description="Helical" evidence="1">
    <location>
        <begin position="120"/>
        <end position="143"/>
    </location>
</feature>
<dbReference type="EMBL" id="HBUF01516474">
    <property type="protein sequence ID" value="CAG6747970.1"/>
    <property type="molecule type" value="Transcribed_RNA"/>
</dbReference>